<dbReference type="HAMAP" id="MF_00571">
    <property type="entry name" value="GalP_UDP_trans"/>
    <property type="match status" value="1"/>
</dbReference>
<keyword evidence="9 10" id="KW-0119">Carbohydrate metabolism</keyword>
<evidence type="ECO:0000256" key="10">
    <source>
        <dbReference type="HAMAP-Rule" id="MF_00571"/>
    </source>
</evidence>
<dbReference type="STRING" id="512399.A8709_01745"/>
<evidence type="ECO:0000256" key="6">
    <source>
        <dbReference type="ARBA" id="ARBA00022679"/>
    </source>
</evidence>
<dbReference type="RefSeq" id="WP_065850965.1">
    <property type="nucleotide sequence ID" value="NZ_LYPC01000011.1"/>
</dbReference>
<sequence length="526" mass="59191">MERTLRTPQFAALTIERLLQFAAQNGLIEQLDVYTSRNALLDLFQLAEPFQGEVPNEKLSTPVGLLEELLDAAWEAGLLEENTMTYRDLLDARIMGLMMPRPSEVVSQFWKLAKTTNVEAATDYFYKQSIDSNYIRMDRIAKNAYWLAETAYGDLEITINLSKPEKDPKEIALLKTLPQSSYPLCLLCVDNLGYAGRVNHPARQNLRVIPLELDNEKWYLQYSPYVYYNEHSIIFHEKHIPMKTTANTFYRLLDFIEQFPHYFIGSNADLPIVGGSILNHDHFQGGRHKFPMEKAPSEKVFSHADYTGVKAAIVKWPMSVLRLSGHNKQQLYKLASKLLEDWRAYSDAEADVLAFSEKDGQRIPHNTITPIARNNARGEYELDLVLRNNRTSEEHPDGIFHPHQHLHHIKKENIGLIEVMGLAVLPGRLQEELAAIAKLLTGEAELSREALADAGHPLHKHADWIAALLAKHGASLTADAANALLQTEVGSKFMDVLADAGVFKRDVAGQAAFGRFLAAVGFAPQA</sequence>
<evidence type="ECO:0000259" key="11">
    <source>
        <dbReference type="Pfam" id="PF01087"/>
    </source>
</evidence>
<evidence type="ECO:0000256" key="4">
    <source>
        <dbReference type="ARBA" id="ARBA00008706"/>
    </source>
</evidence>
<evidence type="ECO:0000313" key="14">
    <source>
        <dbReference type="Proteomes" id="UP000093309"/>
    </source>
</evidence>
<dbReference type="PANTHER" id="PTHR39191">
    <property type="entry name" value="GALACTOSE-1-PHOSPHATE URIDYLYLTRANSFERASE"/>
    <property type="match status" value="1"/>
</dbReference>
<comment type="subcellular location">
    <subcellularLocation>
        <location evidence="2 10">Cytoplasm</location>
    </subcellularLocation>
</comment>
<dbReference type="EC" id="2.7.7.12" evidence="10"/>
<dbReference type="InterPro" id="IPR005849">
    <property type="entry name" value="GalP_Utransf_N"/>
</dbReference>
<evidence type="ECO:0000256" key="1">
    <source>
        <dbReference type="ARBA" id="ARBA00001107"/>
    </source>
</evidence>
<keyword evidence="5 10" id="KW-0963">Cytoplasm</keyword>
<organism evidence="13 14">
    <name type="scientific">Paenibacillus pectinilyticus</name>
    <dbReference type="NCBI Taxonomy" id="512399"/>
    <lineage>
        <taxon>Bacteria</taxon>
        <taxon>Bacillati</taxon>
        <taxon>Bacillota</taxon>
        <taxon>Bacilli</taxon>
        <taxon>Bacillales</taxon>
        <taxon>Paenibacillaceae</taxon>
        <taxon>Paenibacillus</taxon>
    </lineage>
</organism>
<evidence type="ECO:0000259" key="12">
    <source>
        <dbReference type="Pfam" id="PF02744"/>
    </source>
</evidence>
<dbReference type="Proteomes" id="UP000093309">
    <property type="component" value="Unassembled WGS sequence"/>
</dbReference>
<comment type="caution">
    <text evidence="13">The sequence shown here is derived from an EMBL/GenBank/DDBJ whole genome shotgun (WGS) entry which is preliminary data.</text>
</comment>
<dbReference type="GO" id="GO:0008108">
    <property type="term" value="F:UDP-glucose:hexose-1-phosphate uridylyltransferase activity"/>
    <property type="evidence" value="ECO:0007669"/>
    <property type="project" value="UniProtKB-UniRule"/>
</dbReference>
<reference evidence="14" key="1">
    <citation type="submission" date="2016-05" db="EMBL/GenBank/DDBJ databases">
        <title>Paenibacillus oryzae. sp. nov., isolated from the rice root.</title>
        <authorList>
            <person name="Zhang J."/>
            <person name="Zhang X."/>
        </authorList>
    </citation>
    <scope>NUCLEOTIDE SEQUENCE [LARGE SCALE GENOMIC DNA]</scope>
    <source>
        <strain evidence="14">KCTC13222</strain>
    </source>
</reference>
<dbReference type="GO" id="GO:0006012">
    <property type="term" value="P:galactose metabolic process"/>
    <property type="evidence" value="ECO:0007669"/>
    <property type="project" value="UniProtKB-UniRule"/>
</dbReference>
<gene>
    <name evidence="10" type="primary">galT</name>
    <name evidence="13" type="ORF">A8709_01745</name>
</gene>
<dbReference type="AlphaFoldDB" id="A0A1C1A6K6"/>
<keyword evidence="7 10" id="KW-0548">Nucleotidyltransferase</keyword>
<evidence type="ECO:0000256" key="5">
    <source>
        <dbReference type="ARBA" id="ARBA00022490"/>
    </source>
</evidence>
<dbReference type="Pfam" id="PF02744">
    <property type="entry name" value="GalP_UDP_tr_C"/>
    <property type="match status" value="1"/>
</dbReference>
<keyword evidence="8 10" id="KW-0299">Galactose metabolism</keyword>
<evidence type="ECO:0000313" key="13">
    <source>
        <dbReference type="EMBL" id="OCT16190.1"/>
    </source>
</evidence>
<evidence type="ECO:0000256" key="7">
    <source>
        <dbReference type="ARBA" id="ARBA00022695"/>
    </source>
</evidence>
<evidence type="ECO:0000256" key="3">
    <source>
        <dbReference type="ARBA" id="ARBA00004947"/>
    </source>
</evidence>
<dbReference type="UniPathway" id="UPA00214"/>
<proteinExistence type="inferred from homology"/>
<protein>
    <recommendedName>
        <fullName evidence="10">Galactose-1-phosphate uridylyltransferase</fullName>
        <shortName evidence="10">Gal-1-P uridylyltransferase</shortName>
        <ecNumber evidence="10">2.7.7.12</ecNumber>
    </recommendedName>
    <alternativeName>
        <fullName evidence="10">UDP-glucose--hexose-1-phosphate uridylyltransferase</fullName>
    </alternativeName>
</protein>
<dbReference type="EMBL" id="LYPC01000011">
    <property type="protein sequence ID" value="OCT16190.1"/>
    <property type="molecule type" value="Genomic_DNA"/>
</dbReference>
<dbReference type="PIRSF" id="PIRSF006005">
    <property type="entry name" value="GalT_BS"/>
    <property type="match status" value="1"/>
</dbReference>
<name>A0A1C1A6K6_9BACL</name>
<dbReference type="GO" id="GO:0005737">
    <property type="term" value="C:cytoplasm"/>
    <property type="evidence" value="ECO:0007669"/>
    <property type="project" value="UniProtKB-SubCell"/>
</dbReference>
<dbReference type="InterPro" id="IPR000766">
    <property type="entry name" value="GalP_uridyl_Trfase_II"/>
</dbReference>
<dbReference type="InterPro" id="IPR005850">
    <property type="entry name" value="GalP_Utransf_C"/>
</dbReference>
<evidence type="ECO:0000256" key="9">
    <source>
        <dbReference type="ARBA" id="ARBA00023277"/>
    </source>
</evidence>
<comment type="pathway">
    <text evidence="3 10">Carbohydrate metabolism; galactose metabolism.</text>
</comment>
<evidence type="ECO:0000256" key="2">
    <source>
        <dbReference type="ARBA" id="ARBA00004496"/>
    </source>
</evidence>
<dbReference type="Pfam" id="PF01087">
    <property type="entry name" value="GalP_UDP_transf"/>
    <property type="match status" value="1"/>
</dbReference>
<dbReference type="PANTHER" id="PTHR39191:SF1">
    <property type="entry name" value="DUF4922 DOMAIN-CONTAINING PROTEIN"/>
    <property type="match status" value="1"/>
</dbReference>
<dbReference type="NCBIfam" id="NF003629">
    <property type="entry name" value="PRK05270.1-2"/>
    <property type="match status" value="1"/>
</dbReference>
<keyword evidence="14" id="KW-1185">Reference proteome</keyword>
<comment type="similarity">
    <text evidence="4 10">Belongs to the galactose-1-phosphate uridylyltransferase type 2 family.</text>
</comment>
<evidence type="ECO:0000256" key="8">
    <source>
        <dbReference type="ARBA" id="ARBA00023144"/>
    </source>
</evidence>
<feature type="domain" description="Galactose-1-phosphate uridyl transferase N-terminal" evidence="11">
    <location>
        <begin position="67"/>
        <end position="241"/>
    </location>
</feature>
<keyword evidence="6 10" id="KW-0808">Transferase</keyword>
<comment type="catalytic activity">
    <reaction evidence="1 10">
        <text>alpha-D-galactose 1-phosphate + UDP-alpha-D-glucose = alpha-D-glucose 1-phosphate + UDP-alpha-D-galactose</text>
        <dbReference type="Rhea" id="RHEA:13989"/>
        <dbReference type="ChEBI" id="CHEBI:58336"/>
        <dbReference type="ChEBI" id="CHEBI:58601"/>
        <dbReference type="ChEBI" id="CHEBI:58885"/>
        <dbReference type="ChEBI" id="CHEBI:66914"/>
        <dbReference type="EC" id="2.7.7.12"/>
    </reaction>
</comment>
<feature type="domain" description="Galactose-1-phosphate uridyl transferase C-terminal" evidence="12">
    <location>
        <begin position="257"/>
        <end position="438"/>
    </location>
</feature>
<accession>A0A1C1A6K6</accession>